<keyword evidence="1" id="KW-1133">Transmembrane helix</keyword>
<evidence type="ECO:0000256" key="1">
    <source>
        <dbReference type="SAM" id="Phobius"/>
    </source>
</evidence>
<dbReference type="RefSeq" id="WP_146830637.1">
    <property type="nucleotide sequence ID" value="NZ_CP042476.1"/>
</dbReference>
<organism evidence="2 3">
    <name type="scientific">Antarcticibacterium arcticum</name>
    <dbReference type="NCBI Taxonomy" id="2585771"/>
    <lineage>
        <taxon>Bacteria</taxon>
        <taxon>Pseudomonadati</taxon>
        <taxon>Bacteroidota</taxon>
        <taxon>Flavobacteriia</taxon>
        <taxon>Flavobacteriales</taxon>
        <taxon>Flavobacteriaceae</taxon>
        <taxon>Antarcticibacterium</taxon>
    </lineage>
</organism>
<accession>A0A5B8YJ35</accession>
<dbReference type="OrthoDB" id="1348213at2"/>
<dbReference type="EMBL" id="CP042476">
    <property type="protein sequence ID" value="QED36633.1"/>
    <property type="molecule type" value="Genomic_DNA"/>
</dbReference>
<sequence>MILLVENLIEKQLHTEQVLLLVIFLIFLTALLFFSMTLFKKVRRIKKRRQKKLYQDNIDEILFSFLFSNKEIESILKSESFNNHINNPLYKRVAIKSIISLHNNYSGNYSTRLEQFYSESGLAQYSMEKLNSEKWKFVVEGIRDLSGMNYVKAYQKIQYLKDHRNSLVQTEALLGMIKLQGLQELFKFRKSSIYLNDWIQSNILYMVKKFNIPAPPDLHELLDSKNESLALLTIRLITHYKLVVHYDALFSFHQHTTNSRLKQEINVGLKKLEQIH</sequence>
<keyword evidence="3" id="KW-1185">Reference proteome</keyword>
<keyword evidence="1" id="KW-0472">Membrane</keyword>
<proteinExistence type="predicted"/>
<evidence type="ECO:0000313" key="3">
    <source>
        <dbReference type="Proteomes" id="UP000321954"/>
    </source>
</evidence>
<keyword evidence="1" id="KW-0812">Transmembrane</keyword>
<protein>
    <recommendedName>
        <fullName evidence="4">HEAT repeat domain-containing protein</fullName>
    </recommendedName>
</protein>
<name>A0A5B8YJ35_9FLAO</name>
<feature type="transmembrane region" description="Helical" evidence="1">
    <location>
        <begin position="18"/>
        <end position="39"/>
    </location>
</feature>
<evidence type="ECO:0000313" key="2">
    <source>
        <dbReference type="EMBL" id="QED36633.1"/>
    </source>
</evidence>
<dbReference type="KEGG" id="anp:FK178_02410"/>
<evidence type="ECO:0008006" key="4">
    <source>
        <dbReference type="Google" id="ProtNLM"/>
    </source>
</evidence>
<dbReference type="AlphaFoldDB" id="A0A5B8YJ35"/>
<reference evidence="2 3" key="1">
    <citation type="submission" date="2019-08" db="EMBL/GenBank/DDBJ databases">
        <title>Antarcticibacterium arcticum sp. nov., a bacterium isolated from marine sediment of the Canadian Beaufort Sea.</title>
        <authorList>
            <person name="Lee Y.M."/>
            <person name="Baek K."/>
            <person name="Lee D.-H."/>
            <person name="Shin S.C."/>
            <person name="Jin Y.K."/>
            <person name="Park Y."/>
        </authorList>
    </citation>
    <scope>NUCLEOTIDE SEQUENCE [LARGE SCALE GENOMIC DNA]</scope>
    <source>
        <strain evidence="2 3">PAMC 28998</strain>
    </source>
</reference>
<gene>
    <name evidence="2" type="ORF">FK178_02410</name>
</gene>
<dbReference type="Proteomes" id="UP000321954">
    <property type="component" value="Chromosome"/>
</dbReference>